<dbReference type="PANTHER" id="PTHR12149">
    <property type="entry name" value="FRUCTOSAMINE 3 KINASE-RELATED PROTEIN"/>
    <property type="match status" value="1"/>
</dbReference>
<comment type="similarity">
    <text evidence="1 2">Belongs to the fructosamine kinase family.</text>
</comment>
<dbReference type="PANTHER" id="PTHR12149:SF8">
    <property type="entry name" value="PROTEIN-RIBULOSAMINE 3-KINASE"/>
    <property type="match status" value="1"/>
</dbReference>
<dbReference type="OrthoDB" id="5291879at2"/>
<sequence length="287" mass="32316">MEKALDRLKDILGEPQLVATPLSGGDTTQAFLLVGKNGRYFLKTSPHPDSLALLQTEAEGLHALNTTQTIAIPKVIALERIGAQPFLVLEYIESKKPEPSDFEKLGHNLAALHTAECRNDFGAASDNFIGSLPQSNRKHTHWADFYINERIWPQLQMAVSNKLLGISELPKQERLDKFCADLFKDITPSLLHGDLWGGNFLISNSGTPYLIDPSHYRGHNEVDLAMSRLFGGFGPSFYQAYREIIPTPLAEQEYIDLYQLYYLLVHLNLFGPAYHSQVSAILNRYFR</sequence>
<dbReference type="PIRSF" id="PIRSF006221">
    <property type="entry name" value="Ketosamine-3-kinase"/>
    <property type="match status" value="1"/>
</dbReference>
<dbReference type="GO" id="GO:0016301">
    <property type="term" value="F:kinase activity"/>
    <property type="evidence" value="ECO:0007669"/>
    <property type="project" value="UniProtKB-UniRule"/>
</dbReference>
<dbReference type="InterPro" id="IPR011009">
    <property type="entry name" value="Kinase-like_dom_sf"/>
</dbReference>
<accession>A0A2A4G9W7</accession>
<dbReference type="Gene3D" id="3.90.1200.10">
    <property type="match status" value="1"/>
</dbReference>
<dbReference type="Gene3D" id="3.30.200.20">
    <property type="entry name" value="Phosphorylase Kinase, domain 1"/>
    <property type="match status" value="1"/>
</dbReference>
<dbReference type="EMBL" id="NBWU01000003">
    <property type="protein sequence ID" value="PCE64552.1"/>
    <property type="molecule type" value="Genomic_DNA"/>
</dbReference>
<name>A0A2A4G9W7_9FLAO</name>
<organism evidence="3 4">
    <name type="scientific">Sediminicola luteus</name>
    <dbReference type="NCBI Taxonomy" id="319238"/>
    <lineage>
        <taxon>Bacteria</taxon>
        <taxon>Pseudomonadati</taxon>
        <taxon>Bacteroidota</taxon>
        <taxon>Flavobacteriia</taxon>
        <taxon>Flavobacteriales</taxon>
        <taxon>Flavobacteriaceae</taxon>
        <taxon>Sediminicola</taxon>
    </lineage>
</organism>
<evidence type="ECO:0000313" key="4">
    <source>
        <dbReference type="Proteomes" id="UP000219559"/>
    </source>
</evidence>
<dbReference type="Pfam" id="PF03881">
    <property type="entry name" value="Fructosamin_kin"/>
    <property type="match status" value="1"/>
</dbReference>
<protein>
    <recommendedName>
        <fullName evidence="5">Fructosamine kinase</fullName>
    </recommendedName>
</protein>
<evidence type="ECO:0008006" key="5">
    <source>
        <dbReference type="Google" id="ProtNLM"/>
    </source>
</evidence>
<comment type="caution">
    <text evidence="3">The sequence shown here is derived from an EMBL/GenBank/DDBJ whole genome shotgun (WGS) entry which is preliminary data.</text>
</comment>
<evidence type="ECO:0000313" key="3">
    <source>
        <dbReference type="EMBL" id="PCE64552.1"/>
    </source>
</evidence>
<dbReference type="AlphaFoldDB" id="A0A2A4G9W7"/>
<dbReference type="RefSeq" id="WP_097440667.1">
    <property type="nucleotide sequence ID" value="NZ_KZ300476.1"/>
</dbReference>
<gene>
    <name evidence="3" type="ORF">B7P33_09730</name>
</gene>
<keyword evidence="2" id="KW-0418">Kinase</keyword>
<proteinExistence type="inferred from homology"/>
<evidence type="ECO:0000256" key="1">
    <source>
        <dbReference type="ARBA" id="ARBA00009460"/>
    </source>
</evidence>
<evidence type="ECO:0000256" key="2">
    <source>
        <dbReference type="PIRNR" id="PIRNR006221"/>
    </source>
</evidence>
<dbReference type="SUPFAM" id="SSF56112">
    <property type="entry name" value="Protein kinase-like (PK-like)"/>
    <property type="match status" value="1"/>
</dbReference>
<dbReference type="InterPro" id="IPR016477">
    <property type="entry name" value="Fructo-/Ketosamine-3-kinase"/>
</dbReference>
<keyword evidence="2" id="KW-0808">Transferase</keyword>
<keyword evidence="4" id="KW-1185">Reference proteome</keyword>
<reference evidence="3 4" key="1">
    <citation type="submission" date="2017-04" db="EMBL/GenBank/DDBJ databases">
        <title>A new member of the family Flavobacteriaceae isolated from ascidians.</title>
        <authorList>
            <person name="Chen L."/>
        </authorList>
    </citation>
    <scope>NUCLEOTIDE SEQUENCE [LARGE SCALE GENOMIC DNA]</scope>
    <source>
        <strain evidence="3 4">HQA918</strain>
    </source>
</reference>
<dbReference type="Proteomes" id="UP000219559">
    <property type="component" value="Unassembled WGS sequence"/>
</dbReference>